<dbReference type="Proteomes" id="UP000287601">
    <property type="component" value="Chromosome"/>
</dbReference>
<dbReference type="EMBL" id="CP035281">
    <property type="protein sequence ID" value="QAT41758.1"/>
    <property type="molecule type" value="Genomic_DNA"/>
</dbReference>
<dbReference type="InterPro" id="IPR029044">
    <property type="entry name" value="Nucleotide-diphossugar_trans"/>
</dbReference>
<organism evidence="2 3">
    <name type="scientific">Aminipila luticellarii</name>
    <dbReference type="NCBI Taxonomy" id="2507160"/>
    <lineage>
        <taxon>Bacteria</taxon>
        <taxon>Bacillati</taxon>
        <taxon>Bacillota</taxon>
        <taxon>Clostridia</taxon>
        <taxon>Peptostreptococcales</taxon>
        <taxon>Anaerovoracaceae</taxon>
        <taxon>Aminipila</taxon>
    </lineage>
</organism>
<protein>
    <submittedName>
        <fullName evidence="2">Nucleotidyltransferase</fullName>
    </submittedName>
</protein>
<evidence type="ECO:0000259" key="1">
    <source>
        <dbReference type="Pfam" id="PF00483"/>
    </source>
</evidence>
<dbReference type="KEGG" id="amij:EQM06_00150"/>
<dbReference type="OrthoDB" id="9779926at2"/>
<proteinExistence type="predicted"/>
<name>A0A410PSC0_9FIRM</name>
<dbReference type="InterPro" id="IPR005835">
    <property type="entry name" value="NTP_transferase_dom"/>
</dbReference>
<gene>
    <name evidence="2" type="ORF">EQM06_00150</name>
</gene>
<evidence type="ECO:0000313" key="3">
    <source>
        <dbReference type="Proteomes" id="UP000287601"/>
    </source>
</evidence>
<evidence type="ECO:0000313" key="2">
    <source>
        <dbReference type="EMBL" id="QAT41758.1"/>
    </source>
</evidence>
<reference evidence="2 3" key="1">
    <citation type="submission" date="2019-01" db="EMBL/GenBank/DDBJ databases">
        <title>Draft genomes of a novel of Aminipila strains.</title>
        <authorList>
            <person name="Ma S."/>
        </authorList>
    </citation>
    <scope>NUCLEOTIDE SEQUENCE [LARGE SCALE GENOMIC DNA]</scope>
    <source>
        <strain evidence="3">JN-39</strain>
    </source>
</reference>
<keyword evidence="3" id="KW-1185">Reference proteome</keyword>
<dbReference type="SUPFAM" id="SSF53448">
    <property type="entry name" value="Nucleotide-diphospho-sugar transferases"/>
    <property type="match status" value="1"/>
</dbReference>
<dbReference type="Gene3D" id="3.90.550.10">
    <property type="entry name" value="Spore Coat Polysaccharide Biosynthesis Protein SpsA, Chain A"/>
    <property type="match status" value="1"/>
</dbReference>
<accession>A0A410PSC0</accession>
<sequence length="307" mass="34746">MKEPVLVIMAAGMGSRYGGLKQMDPVGSAGELIIDFSLYDAYLAGFKEVICVIKKEMEEDFKELMEGRAARYLHIRYAFQDLNDLPEGYSVPTGREKPWGTCHAVLSCRDMIDGPFAVINADDYYGPGAFQSMYDFLFHTKDDSKYRYCMIGYQVENTLTENGTVARGVCQTSGEGFLNEITERTKIKWMEDGSIGFTEDEGKTWQRVPKGTPVSMNFWGFSRSIIDEMAARFPQFLDKALIENPLKGEYFLPLAVDALVKEGAATVKVLKSADKWYGVTYKEDKEQVVDALQAFKDKGLYPEKLWR</sequence>
<dbReference type="Pfam" id="PF00483">
    <property type="entry name" value="NTP_transferase"/>
    <property type="match status" value="1"/>
</dbReference>
<dbReference type="RefSeq" id="WP_128744412.1">
    <property type="nucleotide sequence ID" value="NZ_CP035281.1"/>
</dbReference>
<feature type="domain" description="Nucleotidyl transferase" evidence="1">
    <location>
        <begin position="7"/>
        <end position="168"/>
    </location>
</feature>
<dbReference type="AlphaFoldDB" id="A0A410PSC0"/>
<keyword evidence="2" id="KW-0808">Transferase</keyword>
<dbReference type="GO" id="GO:0016740">
    <property type="term" value="F:transferase activity"/>
    <property type="evidence" value="ECO:0007669"/>
    <property type="project" value="UniProtKB-KW"/>
</dbReference>